<keyword evidence="2" id="KW-0862">Zinc</keyword>
<evidence type="ECO:0000313" key="5">
    <source>
        <dbReference type="EMBL" id="KAF4615386.1"/>
    </source>
</evidence>
<protein>
    <recommendedName>
        <fullName evidence="4">Phorbol-ester/DAG-type domain-containing protein</fullName>
    </recommendedName>
</protein>
<reference evidence="5 6" key="1">
    <citation type="submission" date="2019-12" db="EMBL/GenBank/DDBJ databases">
        <authorList>
            <person name="Floudas D."/>
            <person name="Bentzer J."/>
            <person name="Ahren D."/>
            <person name="Johansson T."/>
            <person name="Persson P."/>
            <person name="Tunlid A."/>
        </authorList>
    </citation>
    <scope>NUCLEOTIDE SEQUENCE [LARGE SCALE GENOMIC DNA]</scope>
    <source>
        <strain evidence="5 6">CBS 102.39</strain>
    </source>
</reference>
<gene>
    <name evidence="5" type="ORF">D9613_003079</name>
</gene>
<dbReference type="InterPro" id="IPR046349">
    <property type="entry name" value="C1-like_sf"/>
</dbReference>
<dbReference type="Proteomes" id="UP000521872">
    <property type="component" value="Unassembled WGS sequence"/>
</dbReference>
<organism evidence="5 6">
    <name type="scientific">Agrocybe pediades</name>
    <dbReference type="NCBI Taxonomy" id="84607"/>
    <lineage>
        <taxon>Eukaryota</taxon>
        <taxon>Fungi</taxon>
        <taxon>Dikarya</taxon>
        <taxon>Basidiomycota</taxon>
        <taxon>Agaricomycotina</taxon>
        <taxon>Agaricomycetes</taxon>
        <taxon>Agaricomycetidae</taxon>
        <taxon>Agaricales</taxon>
        <taxon>Agaricineae</taxon>
        <taxon>Strophariaceae</taxon>
        <taxon>Agrocybe</taxon>
    </lineage>
</organism>
<comment type="caution">
    <text evidence="5">The sequence shown here is derived from an EMBL/GenBank/DDBJ whole genome shotgun (WGS) entry which is preliminary data.</text>
</comment>
<dbReference type="PROSITE" id="PS00479">
    <property type="entry name" value="ZF_DAG_PE_1"/>
    <property type="match status" value="1"/>
</dbReference>
<accession>A0A8H4VLP9</accession>
<evidence type="ECO:0000256" key="3">
    <source>
        <dbReference type="SAM" id="MobiDB-lite"/>
    </source>
</evidence>
<evidence type="ECO:0000313" key="6">
    <source>
        <dbReference type="Proteomes" id="UP000521872"/>
    </source>
</evidence>
<proteinExistence type="predicted"/>
<dbReference type="GO" id="GO:0046872">
    <property type="term" value="F:metal ion binding"/>
    <property type="evidence" value="ECO:0007669"/>
    <property type="project" value="UniProtKB-KW"/>
</dbReference>
<evidence type="ECO:0000256" key="2">
    <source>
        <dbReference type="ARBA" id="ARBA00022833"/>
    </source>
</evidence>
<feature type="compositionally biased region" description="Basic residues" evidence="3">
    <location>
        <begin position="200"/>
        <end position="210"/>
    </location>
</feature>
<feature type="domain" description="Phorbol-ester/DAG-type" evidence="4">
    <location>
        <begin position="590"/>
        <end position="642"/>
    </location>
</feature>
<keyword evidence="6" id="KW-1185">Reference proteome</keyword>
<feature type="region of interest" description="Disordered" evidence="3">
    <location>
        <begin position="966"/>
        <end position="988"/>
    </location>
</feature>
<evidence type="ECO:0000259" key="4">
    <source>
        <dbReference type="PROSITE" id="PS50081"/>
    </source>
</evidence>
<dbReference type="PROSITE" id="PS50081">
    <property type="entry name" value="ZF_DAG_PE_2"/>
    <property type="match status" value="1"/>
</dbReference>
<feature type="region of interest" description="Disordered" evidence="3">
    <location>
        <begin position="320"/>
        <end position="340"/>
    </location>
</feature>
<dbReference type="EMBL" id="JAACJL010000044">
    <property type="protein sequence ID" value="KAF4615386.1"/>
    <property type="molecule type" value="Genomic_DNA"/>
</dbReference>
<keyword evidence="1" id="KW-0479">Metal-binding</keyword>
<feature type="region of interest" description="Disordered" evidence="3">
    <location>
        <begin position="179"/>
        <end position="217"/>
    </location>
</feature>
<evidence type="ECO:0000256" key="1">
    <source>
        <dbReference type="ARBA" id="ARBA00022723"/>
    </source>
</evidence>
<feature type="compositionally biased region" description="Polar residues" evidence="3">
    <location>
        <begin position="973"/>
        <end position="988"/>
    </location>
</feature>
<dbReference type="Pfam" id="PF00130">
    <property type="entry name" value="C1_1"/>
    <property type="match status" value="1"/>
</dbReference>
<sequence>MNDAPPSQLSRIDTNVDLTINVYDDPWDPQPSTSQRVSIEPLSYRFSSSPTSHILETTHTSSASTNHVPANVNSRARTEARKLLSHVLLQLASRKRPESIIDSINRSTNESAGKGFGALAESLKEAVKRKGSVSVAEDSDEETDHLFTTDETIDLLLKLESVLTMSDAQGWKIFDDDSSRTAQDPFGSTEKEAKMSSPFRRSRSGGRRSRSSSPSAPQIQVPELLTLCISVLKSIVSEDCRYRVTAPRPSRPPNTLQGLTLNIAQFLIHHQHHNPRIISQIAFAMIPAFSTFPPQMFARLLAFFETSIVRTVLQTLERVQGTPSNTKLSRPESGYGDSSPSDDLVVSIQIDEVPNETPGPESRTWAFGSPVRDGIPSTNNPYQSPHIYYLAFLIPPLLSAMLDNLGDLGQTDTEVSLSFVSLLKLISNSKLDTYNDLLEIVAYRGSKARRLAITALGALWPKPIGHTVISSPFYLPENERNLSPRASSYMHDHHFAPWYFPFNRNRVHVGQALHDDCRTCLKPILGFGLFCSFCMTATHFDCYDYPTGNYDLQYSIAHDIRLQRIAMFRFSNLKGKGEHGNLSEVSSRSQHRFTAANWFTLCLCLKCKQPLWGLFNQGIKCGDCNVSLHTTCAESLDYSDRCTTAKITSQDIQIDWEDLRRSCLDYYPFLDSPVNQLESYSYEEISIFRDVLKTQLQLLTNGIEYGSLVVLQDQNIAVNIVDKRLKEFELHQTMRHCEDLLNSNRLPYAQSTTQYLQETQTDNKKFDVLFTWSYLEYVTATIKVPRPQNNRPVRPVSDLLGVAPIEVDNTDHDEVPAYPVEAMPLVHIRHMLAECFGLRSEFAARCLINHLHHLSFIERVNHNPLSFEDIALEKEELCTFPLPLGLDLSVNVEILVSAVESSLADLNLTSNEFGFLLLTRRFWPTGLASESALKRLSARVLSWILDEDDNLAIILREYVAKQQPLPGVRNSRHPQTWPSSSDNRPTANSLASNGGDYVAARRSLLSRFALPWLYELHNLQPDFYCEVLFETCLQAAEEIDSSGLELALPGDAAEKSSKLCDDILRSIIKLSQSSVVFSVFDDLFIRWLEFIHEANQNTKPIPSLSRFPGQDGELTRTSIAQDTNGESTNLSSALYADPLRAISNFASQSQHGLSRTLSFLSNVVKSGINIPIATFRHFLRLIVKSDVDSLQNADMFVRALLLAVWLRSSGREDLQSLISSFHAHFSNKIVKSLASGEHALLSLSIIRQSLAACLRIYGCDRTSIINAGLVFPEEVNDLPSRRKLAVRTSGVVDPIIIEPGILNSLQQYMETGVEQVPCMVAKFINMFVLESPFLESFEVDNFILRNGKIISTCVWIAYNIQQQDIALVRTNLLLRSLLVDSEHFHDIIPGCLASTNPLEIRLSAINKLFRMITDVSSPAFDVEGRQWRSSVIDIFFWFFSALWSDPSEEVRLAVRSFSASLLPGHFEVISQCWNEALTKATIAERTRLVGFLIQIRPYFPKWKVLSWDHIIDTLMEYDLEMRANVAHDAEKNAFRLSTTDPDLAHLRVSIILLSLQMIADGIEIDHISIMRLKIQFVQICGFNDVSAHPTQNGQSFHLRFTDITQLSESAYSCIEELAHVVDAPYYARLPYEALGIPDVLEDKLVNVLVGTTFLDVALYMLSTLRDLSSLPVLTLKCILETLYITLHKYDFEDRLLYHLQPLFRRATLRAVNLLSKDISYEIRQLALSIAQASINKWHSILSANVSTILELVADEIALETKYSQDSLVVHGKILIGNTLNLFCNHGLLLSLFKRKHPPEFFNVLGQVFQAQWKDPSFTAQVLCDALLRDTFARAVECDPISFQAVVQNLSTFIEMVFSKDYSFELIIFIGQQLTQLVRRMSDGTIERADPSPLIVIFTVLLQNHKRFSNASELMAYADTVVRVALNRLHVSSSCLTRLITVTQSLRPKNQEVTPGSIDMTGVLFDILQDGFLMKTKISPLTMKSLIESLTSSEDENSLPPSSTHAQVFRNMLEAAYNYMQNHAWQEENTEDDFQAAMCTGKFILQIANQDPSVLQKIMDPTSEKFRGLLSIRSWNILVLSTLEAGHDDWISMMFSYFPTFCATFSALLRSYVQSGISSALAATTDVNQTHIAMKLWLMVADFMCKLTKGGDTMIASVWAELWAAYDGFLHVLEIEAQARMNPTLITLASTSTADLLIFIHSLKNALALDTSSHIAILNRLRALNKGDSASTRAVNRALRLMMEPPSDPINLDLFFDQTAKELLAAEKLRMMNATRDNRIAGDRYRKEGKILMV</sequence>
<dbReference type="SUPFAM" id="SSF57889">
    <property type="entry name" value="Cysteine-rich domain"/>
    <property type="match status" value="1"/>
</dbReference>
<dbReference type="InterPro" id="IPR002219">
    <property type="entry name" value="PKC_DAG/PE"/>
</dbReference>
<dbReference type="Gene3D" id="3.30.60.20">
    <property type="match status" value="1"/>
</dbReference>
<name>A0A8H4VLP9_9AGAR</name>